<feature type="chain" id="PRO_5047528824" description="AmpE protein" evidence="2">
    <location>
        <begin position="23"/>
        <end position="303"/>
    </location>
</feature>
<evidence type="ECO:0000256" key="2">
    <source>
        <dbReference type="SAM" id="SignalP"/>
    </source>
</evidence>
<feature type="transmembrane region" description="Helical" evidence="1">
    <location>
        <begin position="281"/>
        <end position="302"/>
    </location>
</feature>
<dbReference type="EMBL" id="JALGCL010000001">
    <property type="protein sequence ID" value="MCJ0825626.1"/>
    <property type="molecule type" value="Genomic_DNA"/>
</dbReference>
<proteinExistence type="predicted"/>
<keyword evidence="1" id="KW-0812">Transmembrane</keyword>
<comment type="caution">
    <text evidence="3">The sequence shown here is derived from an EMBL/GenBank/DDBJ whole genome shotgun (WGS) entry which is preliminary data.</text>
</comment>
<evidence type="ECO:0000256" key="1">
    <source>
        <dbReference type="SAM" id="Phobius"/>
    </source>
</evidence>
<sequence>MSITLIAVVIALALGHAAPALAASVRDFGWYGHWLRWLDRRFPEGGFWRGRYGIALALLPPLLAVGLFQLAVDAPLLGLAGLVLGVAVLFYCWGPRDLDVDVEAIVAAPDPVARREAASRLWPDPAQASLDAPSLVSAVVTSAQRRWFGVLFWFLLLGPFGALLYRLAALAAEGDDARLLPADTAAGARWLHGLLDWPVAQLMALSMALVGDFDTVVGAWKDNGGASFRLDAGFLAAAARASVKSELADEALDYVEEGVASPTALVRELGELPELRDAMSLAWRTLLLWLAVLALFVLAGWVS</sequence>
<evidence type="ECO:0000313" key="4">
    <source>
        <dbReference type="Proteomes" id="UP001165423"/>
    </source>
</evidence>
<gene>
    <name evidence="3" type="ORF">MQC88_06590</name>
</gene>
<dbReference type="PANTHER" id="PTHR38684:SF1">
    <property type="entry name" value="PROTEIN AMPE"/>
    <property type="match status" value="1"/>
</dbReference>
<feature type="transmembrane region" description="Helical" evidence="1">
    <location>
        <begin position="147"/>
        <end position="168"/>
    </location>
</feature>
<reference evidence="3 4" key="1">
    <citation type="submission" date="2022-03" db="EMBL/GenBank/DDBJ databases">
        <title>Luteimonas soily sp. nov., a novel bacterium isolated from the soil.</title>
        <authorList>
            <person name="Zhang X."/>
        </authorList>
    </citation>
    <scope>NUCLEOTIDE SEQUENCE [LARGE SCALE GENOMIC DNA]</scope>
    <source>
        <strain evidence="3 4">50</strain>
    </source>
</reference>
<protein>
    <recommendedName>
        <fullName evidence="5">AmpE protein</fullName>
    </recommendedName>
</protein>
<dbReference type="RefSeq" id="WP_243320118.1">
    <property type="nucleotide sequence ID" value="NZ_JALGCL010000001.1"/>
</dbReference>
<dbReference type="PANTHER" id="PTHR38684">
    <property type="entry name" value="PROTEIN AMPE"/>
    <property type="match status" value="1"/>
</dbReference>
<dbReference type="Proteomes" id="UP001165423">
    <property type="component" value="Unassembled WGS sequence"/>
</dbReference>
<feature type="transmembrane region" description="Helical" evidence="1">
    <location>
        <begin position="46"/>
        <end position="68"/>
    </location>
</feature>
<name>A0ABT0A3R3_9GAMM</name>
<evidence type="ECO:0000313" key="3">
    <source>
        <dbReference type="EMBL" id="MCJ0825626.1"/>
    </source>
</evidence>
<accession>A0ABT0A3R3</accession>
<organism evidence="3 4">
    <name type="scientific">Cognatiluteimonas sedimenti</name>
    <dbReference type="NCBI Taxonomy" id="2927791"/>
    <lineage>
        <taxon>Bacteria</taxon>
        <taxon>Pseudomonadati</taxon>
        <taxon>Pseudomonadota</taxon>
        <taxon>Gammaproteobacteria</taxon>
        <taxon>Lysobacterales</taxon>
        <taxon>Lysobacteraceae</taxon>
        <taxon>Cognatiluteimonas</taxon>
    </lineage>
</organism>
<keyword evidence="4" id="KW-1185">Reference proteome</keyword>
<feature type="transmembrane region" description="Helical" evidence="1">
    <location>
        <begin position="75"/>
        <end position="93"/>
    </location>
</feature>
<keyword evidence="2" id="KW-0732">Signal</keyword>
<feature type="signal peptide" evidence="2">
    <location>
        <begin position="1"/>
        <end position="22"/>
    </location>
</feature>
<keyword evidence="1" id="KW-0472">Membrane</keyword>
<keyword evidence="1" id="KW-1133">Transmembrane helix</keyword>
<evidence type="ECO:0008006" key="5">
    <source>
        <dbReference type="Google" id="ProtNLM"/>
    </source>
</evidence>
<dbReference type="InterPro" id="IPR052966">
    <property type="entry name" value="Beta-lactamase_Reg"/>
</dbReference>